<dbReference type="Proteomes" id="UP001604277">
    <property type="component" value="Unassembled WGS sequence"/>
</dbReference>
<dbReference type="EMBL" id="JBFOLJ010000002">
    <property type="protein sequence ID" value="KAL2553342.1"/>
    <property type="molecule type" value="Genomic_DNA"/>
</dbReference>
<evidence type="ECO:0000256" key="1">
    <source>
        <dbReference type="SAM" id="Coils"/>
    </source>
</evidence>
<dbReference type="AlphaFoldDB" id="A0ABD1WUG8"/>
<feature type="coiled-coil region" evidence="1">
    <location>
        <begin position="49"/>
        <end position="107"/>
    </location>
</feature>
<reference evidence="4" key="1">
    <citation type="submission" date="2024-07" db="EMBL/GenBank/DDBJ databases">
        <title>Two chromosome-level genome assemblies of Korean endemic species Abeliophyllum distichum and Forsythia ovata (Oleaceae).</title>
        <authorList>
            <person name="Jang H."/>
        </authorList>
    </citation>
    <scope>NUCLEOTIDE SEQUENCE [LARGE SCALE GENOMIC DNA]</scope>
</reference>
<proteinExistence type="predicted"/>
<gene>
    <name evidence="3" type="ORF">Fot_06961</name>
</gene>
<keyword evidence="4" id="KW-1185">Reference proteome</keyword>
<organism evidence="3 4">
    <name type="scientific">Forsythia ovata</name>
    <dbReference type="NCBI Taxonomy" id="205694"/>
    <lineage>
        <taxon>Eukaryota</taxon>
        <taxon>Viridiplantae</taxon>
        <taxon>Streptophyta</taxon>
        <taxon>Embryophyta</taxon>
        <taxon>Tracheophyta</taxon>
        <taxon>Spermatophyta</taxon>
        <taxon>Magnoliopsida</taxon>
        <taxon>eudicotyledons</taxon>
        <taxon>Gunneridae</taxon>
        <taxon>Pentapetalae</taxon>
        <taxon>asterids</taxon>
        <taxon>lamiids</taxon>
        <taxon>Lamiales</taxon>
        <taxon>Oleaceae</taxon>
        <taxon>Forsythieae</taxon>
        <taxon>Forsythia</taxon>
    </lineage>
</organism>
<protein>
    <submittedName>
        <fullName evidence="3">Uncharacterized protein</fullName>
    </submittedName>
</protein>
<name>A0ABD1WUG8_9LAMI</name>
<evidence type="ECO:0000313" key="4">
    <source>
        <dbReference type="Proteomes" id="UP001604277"/>
    </source>
</evidence>
<sequence>MVLIEEAESSVHDLELNKMSVDTALQNVENIIKDRDRLQEWATWLQGALHESKKKIRFLIEEKDKLKADLSTTECDVAKFSKRITQLEKVNAQRDGLLDKIGQLEEVTKTLKSENLSLKVNTEEAVKVGVEDFRSQFEFTSNYENLQAFFINYGAQQVLTEVKELHPNLDFSTIEADYPTPKEVKDGVGQPPADRAEGPADQPPADDA</sequence>
<comment type="caution">
    <text evidence="3">The sequence shown here is derived from an EMBL/GenBank/DDBJ whole genome shotgun (WGS) entry which is preliminary data.</text>
</comment>
<accession>A0ABD1WUG8</accession>
<evidence type="ECO:0000313" key="3">
    <source>
        <dbReference type="EMBL" id="KAL2553342.1"/>
    </source>
</evidence>
<keyword evidence="1" id="KW-0175">Coiled coil</keyword>
<evidence type="ECO:0000256" key="2">
    <source>
        <dbReference type="SAM" id="MobiDB-lite"/>
    </source>
</evidence>
<feature type="region of interest" description="Disordered" evidence="2">
    <location>
        <begin position="176"/>
        <end position="208"/>
    </location>
</feature>